<dbReference type="GO" id="GO:0016874">
    <property type="term" value="F:ligase activity"/>
    <property type="evidence" value="ECO:0007669"/>
    <property type="project" value="UniProtKB-KW"/>
</dbReference>
<dbReference type="Proteomes" id="UP000608024">
    <property type="component" value="Unassembled WGS sequence"/>
</dbReference>
<dbReference type="SUPFAM" id="SSF56801">
    <property type="entry name" value="Acetyl-CoA synthetase-like"/>
    <property type="match status" value="1"/>
</dbReference>
<keyword evidence="5" id="KW-1185">Reference proteome</keyword>
<reference evidence="4" key="1">
    <citation type="journal article" date="2014" name="Int. J. Syst. Evol. Microbiol.">
        <title>Complete genome sequence of Corynebacterium casei LMG S-19264T (=DSM 44701T), isolated from a smear-ripened cheese.</title>
        <authorList>
            <consortium name="US DOE Joint Genome Institute (JGI-PGF)"/>
            <person name="Walter F."/>
            <person name="Albersmeier A."/>
            <person name="Kalinowski J."/>
            <person name="Ruckert C."/>
        </authorList>
    </citation>
    <scope>NUCLEOTIDE SEQUENCE</scope>
    <source>
        <strain evidence="4">JCM 4784</strain>
    </source>
</reference>
<reference evidence="4" key="2">
    <citation type="submission" date="2020-09" db="EMBL/GenBank/DDBJ databases">
        <authorList>
            <person name="Sun Q."/>
            <person name="Ohkuma M."/>
        </authorList>
    </citation>
    <scope>NUCLEOTIDE SEQUENCE</scope>
    <source>
        <strain evidence="4">JCM 4784</strain>
    </source>
</reference>
<dbReference type="InterPro" id="IPR045851">
    <property type="entry name" value="AMP-bd_C_sf"/>
</dbReference>
<dbReference type="Pfam" id="PF13193">
    <property type="entry name" value="AMP-binding_C"/>
    <property type="match status" value="1"/>
</dbReference>
<dbReference type="Gene3D" id="3.40.50.12780">
    <property type="entry name" value="N-terminal domain of ligase-like"/>
    <property type="match status" value="2"/>
</dbReference>
<dbReference type="GO" id="GO:0044550">
    <property type="term" value="P:secondary metabolite biosynthetic process"/>
    <property type="evidence" value="ECO:0007669"/>
    <property type="project" value="TreeGrafter"/>
</dbReference>
<dbReference type="InterPro" id="IPR000873">
    <property type="entry name" value="AMP-dep_synth/lig_dom"/>
</dbReference>
<dbReference type="GO" id="GO:0031177">
    <property type="term" value="F:phosphopantetheine binding"/>
    <property type="evidence" value="ECO:0007669"/>
    <property type="project" value="TreeGrafter"/>
</dbReference>
<feature type="region of interest" description="Disordered" evidence="1">
    <location>
        <begin position="159"/>
        <end position="213"/>
    </location>
</feature>
<evidence type="ECO:0000256" key="1">
    <source>
        <dbReference type="SAM" id="MobiDB-lite"/>
    </source>
</evidence>
<evidence type="ECO:0000259" key="2">
    <source>
        <dbReference type="Pfam" id="PF00501"/>
    </source>
</evidence>
<dbReference type="PANTHER" id="PTHR45527:SF1">
    <property type="entry name" value="FATTY ACID SYNTHASE"/>
    <property type="match status" value="1"/>
</dbReference>
<dbReference type="InterPro" id="IPR025110">
    <property type="entry name" value="AMP-bd_C"/>
</dbReference>
<feature type="compositionally biased region" description="Low complexity" evidence="1">
    <location>
        <begin position="161"/>
        <end position="173"/>
    </location>
</feature>
<dbReference type="PANTHER" id="PTHR45527">
    <property type="entry name" value="NONRIBOSOMAL PEPTIDE SYNTHETASE"/>
    <property type="match status" value="1"/>
</dbReference>
<dbReference type="PROSITE" id="PS00455">
    <property type="entry name" value="AMP_BINDING"/>
    <property type="match status" value="1"/>
</dbReference>
<sequence length="608" mass="63602">MTTIKAGTGTAHTAGAARTDGADARTALSDVALIRKPWPLTAEQLARPALVGPRPRTYGEFAAHVAAVASGLLGLGAAVGDRVAIWTDKRPRYAEAILAALHAGCAYVPLDGGQPVARVETILADAEPVALFTDRHRLALLDPRRLPASVRVIVLTDEDGTGATDGTDPMDGADGTDDQRRDAVHDGQNGQNGLGVDGGVGGAGGVGAASGSGSPGVPVRDWAGFTSAAAGHVVLLPALERDDLAAILYTSGSTGTPKGVRISYRNLAAFIRWARDELAVGPGDVFAGHASFNFDLSTFDLFTALSVGAALWIVPDEQARDVGALAAGIREHGVTVWYSVPSVLHLLTVSGALTPGTVRSLRYVLFAGEVFPMPHLRALAALLPGDVGLYNLYGPTETNVCTFHRVTRADLSRHEPVPIGTPLPGATVSLVDDSGRVVTGPDACGELVVEGDCVTPGYWRRENEPASAGHRLGRHATGDLVSREGAALVYRGRKDRMVKLAGHRVELGEIEAAVVRHPGIAQAAAVVAASRDGEPGVAVYYTLNGRTPRPGLIELKRHCARHLPRYMLPRTATCLDELPRNANGKTDYHRLGGAAPEPAQRPRAVPGT</sequence>
<dbReference type="EMBL" id="BNBT01000159">
    <property type="protein sequence ID" value="GHE88929.1"/>
    <property type="molecule type" value="Genomic_DNA"/>
</dbReference>
<name>A0A919A791_9ACTN</name>
<dbReference type="AlphaFoldDB" id="A0A919A791"/>
<accession>A0A919A791</accession>
<feature type="compositionally biased region" description="Gly residues" evidence="1">
    <location>
        <begin position="190"/>
        <end position="213"/>
    </location>
</feature>
<feature type="domain" description="AMP-binding enzyme C-terminal" evidence="3">
    <location>
        <begin position="509"/>
        <end position="585"/>
    </location>
</feature>
<keyword evidence="4" id="KW-0436">Ligase</keyword>
<feature type="region of interest" description="Disordered" evidence="1">
    <location>
        <begin position="585"/>
        <end position="608"/>
    </location>
</feature>
<dbReference type="InterPro" id="IPR020845">
    <property type="entry name" value="AMP-binding_CS"/>
</dbReference>
<proteinExistence type="predicted"/>
<feature type="domain" description="AMP-dependent synthetase/ligase" evidence="2">
    <location>
        <begin position="46"/>
        <end position="459"/>
    </location>
</feature>
<dbReference type="GO" id="GO:0043041">
    <property type="term" value="P:amino acid activation for nonribosomal peptide biosynthetic process"/>
    <property type="evidence" value="ECO:0007669"/>
    <property type="project" value="TreeGrafter"/>
</dbReference>
<organism evidence="4 5">
    <name type="scientific">Streptomyces longispororuber</name>
    <dbReference type="NCBI Taxonomy" id="68230"/>
    <lineage>
        <taxon>Bacteria</taxon>
        <taxon>Bacillati</taxon>
        <taxon>Actinomycetota</taxon>
        <taxon>Actinomycetes</taxon>
        <taxon>Kitasatosporales</taxon>
        <taxon>Streptomycetaceae</taxon>
        <taxon>Streptomyces</taxon>
    </lineage>
</organism>
<evidence type="ECO:0000259" key="3">
    <source>
        <dbReference type="Pfam" id="PF13193"/>
    </source>
</evidence>
<protein>
    <submittedName>
        <fullName evidence="4">D-alanine--poly(Phosphoribitol) ligase</fullName>
    </submittedName>
</protein>
<dbReference type="Gene3D" id="3.30.300.30">
    <property type="match status" value="1"/>
</dbReference>
<evidence type="ECO:0000313" key="4">
    <source>
        <dbReference type="EMBL" id="GHE88929.1"/>
    </source>
</evidence>
<dbReference type="GO" id="GO:0005737">
    <property type="term" value="C:cytoplasm"/>
    <property type="evidence" value="ECO:0007669"/>
    <property type="project" value="TreeGrafter"/>
</dbReference>
<comment type="caution">
    <text evidence="4">The sequence shown here is derived from an EMBL/GenBank/DDBJ whole genome shotgun (WGS) entry which is preliminary data.</text>
</comment>
<dbReference type="RefSeq" id="WP_190139756.1">
    <property type="nucleotide sequence ID" value="NZ_BNBT01000159.1"/>
</dbReference>
<evidence type="ECO:0000313" key="5">
    <source>
        <dbReference type="Proteomes" id="UP000608024"/>
    </source>
</evidence>
<dbReference type="Pfam" id="PF00501">
    <property type="entry name" value="AMP-binding"/>
    <property type="match status" value="1"/>
</dbReference>
<dbReference type="InterPro" id="IPR042099">
    <property type="entry name" value="ANL_N_sf"/>
</dbReference>
<gene>
    <name evidence="4" type="ORF">GCM10018785_65250</name>
</gene>